<evidence type="ECO:0000259" key="1">
    <source>
        <dbReference type="Pfam" id="PF13188"/>
    </source>
</evidence>
<dbReference type="Proteomes" id="UP000192276">
    <property type="component" value="Unassembled WGS sequence"/>
</dbReference>
<proteinExistence type="predicted"/>
<accession>A0A1V9EUY5</accession>
<dbReference type="InterPro" id="IPR000014">
    <property type="entry name" value="PAS"/>
</dbReference>
<dbReference type="OrthoDB" id="5401121at2"/>
<evidence type="ECO:0000313" key="3">
    <source>
        <dbReference type="Proteomes" id="UP000192276"/>
    </source>
</evidence>
<dbReference type="SUPFAM" id="SSF55785">
    <property type="entry name" value="PYP-like sensor domain (PAS domain)"/>
    <property type="match status" value="1"/>
</dbReference>
<dbReference type="Gene3D" id="3.30.450.20">
    <property type="entry name" value="PAS domain"/>
    <property type="match status" value="2"/>
</dbReference>
<name>A0A1V9EUY5_9BACT</name>
<dbReference type="AlphaFoldDB" id="A0A1V9EUY5"/>
<keyword evidence="3" id="KW-1185">Reference proteome</keyword>
<dbReference type="RefSeq" id="WP_081170059.1">
    <property type="nucleotide sequence ID" value="NZ_LWBP01000223.1"/>
</dbReference>
<dbReference type="STRING" id="550983.A4R26_30205"/>
<comment type="caution">
    <text evidence="2">The sequence shown here is derived from an EMBL/GenBank/DDBJ whole genome shotgun (WGS) entry which is preliminary data.</text>
</comment>
<organism evidence="2 3">
    <name type="scientific">Niastella populi</name>
    <dbReference type="NCBI Taxonomy" id="550983"/>
    <lineage>
        <taxon>Bacteria</taxon>
        <taxon>Pseudomonadati</taxon>
        <taxon>Bacteroidota</taxon>
        <taxon>Chitinophagia</taxon>
        <taxon>Chitinophagales</taxon>
        <taxon>Chitinophagaceae</taxon>
        <taxon>Niastella</taxon>
    </lineage>
</organism>
<evidence type="ECO:0000313" key="2">
    <source>
        <dbReference type="EMBL" id="OQP49960.1"/>
    </source>
</evidence>
<dbReference type="Pfam" id="PF13188">
    <property type="entry name" value="PAS_8"/>
    <property type="match status" value="1"/>
</dbReference>
<feature type="domain" description="PAS" evidence="1">
    <location>
        <begin position="271"/>
        <end position="334"/>
    </location>
</feature>
<dbReference type="InterPro" id="IPR035965">
    <property type="entry name" value="PAS-like_dom_sf"/>
</dbReference>
<protein>
    <recommendedName>
        <fullName evidence="1">PAS domain-containing protein</fullName>
    </recommendedName>
</protein>
<sequence length="389" mass="44807">MSTKQKDNAAKAFLQCVIDCALDVVQVFKSVRDENGKATDFIWIAQNKSALLQNGDVIGKSLLLQNPGVIRAGIFQRMVQVTETGVGQRYEQNYSFEQFKTQCFYQSLMKFEDGIIMTSRDITAHKMAEQQIIKGNNLLQSLFNSSLNMITVFEAVRNEHGEVIDFKYLLTNTLARLTEGGDPFGELYLTRHPDMANTEHLQNLTMVVETGQPAEWEIYYGSHGDDNWHKVKAVKIGDGVAVTADDITERKKAEDEMLRIKDELAQRVTDKYYRIVNSMDEGFCIVEVLFDKKQKVKDYRFLEVNPVFEKQTGLRNVIGKTMREIVADTEEHWFEFFGNVAVTGIPMRFQHEAKQLHHWYDVYAFRIDEPHEHHVAILFNHIPGPKKKK</sequence>
<gene>
    <name evidence="2" type="ORF">A4R26_30205</name>
</gene>
<dbReference type="EMBL" id="LWBP01000223">
    <property type="protein sequence ID" value="OQP49960.1"/>
    <property type="molecule type" value="Genomic_DNA"/>
</dbReference>
<reference evidence="3" key="1">
    <citation type="submission" date="2016-04" db="EMBL/GenBank/DDBJ databases">
        <authorList>
            <person name="Chen L."/>
            <person name="Zhuang W."/>
            <person name="Wang G."/>
        </authorList>
    </citation>
    <scope>NUCLEOTIDE SEQUENCE [LARGE SCALE GENOMIC DNA]</scope>
    <source>
        <strain evidence="3">208</strain>
    </source>
</reference>